<dbReference type="GO" id="GO:0009187">
    <property type="term" value="P:cyclic nucleotide metabolic process"/>
    <property type="evidence" value="ECO:0007669"/>
    <property type="project" value="TreeGrafter"/>
</dbReference>
<gene>
    <name evidence="1" type="ORF">DWE98_04465</name>
</gene>
<evidence type="ECO:0000313" key="2">
    <source>
        <dbReference type="Proteomes" id="UP000255207"/>
    </source>
</evidence>
<name>A0A370LCV2_9HYPH</name>
<proteinExistence type="predicted"/>
<accession>A0A370LCV2</accession>
<dbReference type="EMBL" id="QQTP01000001">
    <property type="protein sequence ID" value="RDJ29786.1"/>
    <property type="molecule type" value="Genomic_DNA"/>
</dbReference>
<dbReference type="InterPro" id="IPR012386">
    <property type="entry name" value="Cyclic-nucl_3Pdiesterase"/>
</dbReference>
<evidence type="ECO:0008006" key="3">
    <source>
        <dbReference type="Google" id="ProtNLM"/>
    </source>
</evidence>
<dbReference type="PANTHER" id="PTHR28141">
    <property type="entry name" value="2',3'-CYCLIC-NUCLEOTIDE 3'-PHOSPHODIESTERASE"/>
    <property type="match status" value="1"/>
</dbReference>
<reference evidence="2" key="1">
    <citation type="submission" date="2018-07" db="EMBL/GenBank/DDBJ databases">
        <authorList>
            <person name="Safronova V.I."/>
            <person name="Chirak E.R."/>
            <person name="Sazanova A.L."/>
        </authorList>
    </citation>
    <scope>NUCLEOTIDE SEQUENCE [LARGE SCALE GENOMIC DNA]</scope>
    <source>
        <strain evidence="2">RCAM04685</strain>
    </source>
</reference>
<dbReference type="OrthoDB" id="1492719at2"/>
<dbReference type="AlphaFoldDB" id="A0A370LCV2"/>
<evidence type="ECO:0000313" key="1">
    <source>
        <dbReference type="EMBL" id="RDJ29786.1"/>
    </source>
</evidence>
<protein>
    <recommendedName>
        <fullName evidence="3">2'-5' RNA ligase family protein</fullName>
    </recommendedName>
</protein>
<sequence length="235" mass="25366">MQPAHADSRARARIVLQSRLQKAFSLIAILFQHYGINHPFSGTLGKNIPDTGAHVQQLCEALMSVEIHSIWLMPNPADGQFLAGLVADLSGRFGTPVFTPHLTVRGDTDLPVAALDAAIAEAASAVPAFSEAVARVETSDAYFRSFYARFAVAVPLAQLKQHLEPEAAEAFMPHVSLLYGFVPPSPKAEAAQEFQRMLAGRPIAFDRLCVVRSGQDVPISEWAVIRTARLAASPA</sequence>
<dbReference type="Proteomes" id="UP000255207">
    <property type="component" value="Unassembled WGS sequence"/>
</dbReference>
<dbReference type="InterPro" id="IPR009097">
    <property type="entry name" value="Cyclic_Pdiesterase"/>
</dbReference>
<organism evidence="1 2">
    <name type="scientific">Bosea caraganae</name>
    <dbReference type="NCBI Taxonomy" id="2763117"/>
    <lineage>
        <taxon>Bacteria</taxon>
        <taxon>Pseudomonadati</taxon>
        <taxon>Pseudomonadota</taxon>
        <taxon>Alphaproteobacteria</taxon>
        <taxon>Hyphomicrobiales</taxon>
        <taxon>Boseaceae</taxon>
        <taxon>Bosea</taxon>
    </lineage>
</organism>
<dbReference type="SUPFAM" id="SSF55144">
    <property type="entry name" value="LigT-like"/>
    <property type="match status" value="1"/>
</dbReference>
<keyword evidence="2" id="KW-1185">Reference proteome</keyword>
<dbReference type="PANTHER" id="PTHR28141:SF1">
    <property type="entry name" value="2',3'-CYCLIC-NUCLEOTIDE 3'-PHOSPHODIESTERASE"/>
    <property type="match status" value="1"/>
</dbReference>
<comment type="caution">
    <text evidence="1">The sequence shown here is derived from an EMBL/GenBank/DDBJ whole genome shotgun (WGS) entry which is preliminary data.</text>
</comment>
<dbReference type="GO" id="GO:0004113">
    <property type="term" value="F:2',3'-cyclic-nucleotide 3'-phosphodiesterase activity"/>
    <property type="evidence" value="ECO:0007669"/>
    <property type="project" value="TreeGrafter"/>
</dbReference>
<dbReference type="Gene3D" id="3.90.1140.10">
    <property type="entry name" value="Cyclic phosphodiesterase"/>
    <property type="match status" value="1"/>
</dbReference>